<accession>A0A558HEJ4</accession>
<keyword evidence="3" id="KW-1185">Reference proteome</keyword>
<feature type="region of interest" description="Disordered" evidence="1">
    <location>
        <begin position="1"/>
        <end position="24"/>
    </location>
</feature>
<dbReference type="Proteomes" id="UP000319941">
    <property type="component" value="Unassembled WGS sequence"/>
</dbReference>
<gene>
    <name evidence="2" type="ORF">FQP86_16650</name>
</gene>
<evidence type="ECO:0000313" key="2">
    <source>
        <dbReference type="EMBL" id="TVU67498.1"/>
    </source>
</evidence>
<dbReference type="EMBL" id="VNFH01000014">
    <property type="protein sequence ID" value="TVU67498.1"/>
    <property type="molecule type" value="Genomic_DNA"/>
</dbReference>
<evidence type="ECO:0000256" key="1">
    <source>
        <dbReference type="SAM" id="MobiDB-lite"/>
    </source>
</evidence>
<dbReference type="STRING" id="553385.GCA_000591415_01890"/>
<comment type="caution">
    <text evidence="2">The sequence shown here is derived from an EMBL/GenBank/DDBJ whole genome shotgun (WGS) entry which is preliminary data.</text>
</comment>
<proteinExistence type="predicted"/>
<name>A0A558HEJ4_9GAMM</name>
<dbReference type="RefSeq" id="WP_141103659.1">
    <property type="nucleotide sequence ID" value="NZ_CAWOWR010000044.1"/>
</dbReference>
<evidence type="ECO:0000313" key="3">
    <source>
        <dbReference type="Proteomes" id="UP000319941"/>
    </source>
</evidence>
<organism evidence="2 3">
    <name type="scientific">Cobetia crustatorum</name>
    <dbReference type="NCBI Taxonomy" id="553385"/>
    <lineage>
        <taxon>Bacteria</taxon>
        <taxon>Pseudomonadati</taxon>
        <taxon>Pseudomonadota</taxon>
        <taxon>Gammaproteobacteria</taxon>
        <taxon>Oceanospirillales</taxon>
        <taxon>Halomonadaceae</taxon>
        <taxon>Cobetia</taxon>
    </lineage>
</organism>
<feature type="compositionally biased region" description="Polar residues" evidence="1">
    <location>
        <begin position="1"/>
        <end position="13"/>
    </location>
</feature>
<reference evidence="2 3" key="1">
    <citation type="submission" date="2019-07" db="EMBL/GenBank/DDBJ databases">
        <title>Diversity of Bacteria from Kongsfjorden, Arctic.</title>
        <authorList>
            <person name="Yu Y."/>
        </authorList>
    </citation>
    <scope>NUCLEOTIDE SEQUENCE [LARGE SCALE GENOMIC DNA]</scope>
    <source>
        <strain evidence="2 3">SM1923</strain>
    </source>
</reference>
<sequence length="126" mass="13665">MPDNILNSIPDTLSSSPSSPPEWTGSRVPAPALGFVVCDDHRIYGAGMSEDECLDNALECLCGFCERSALKKMLELCQCGVRYPLRQIPATAACVTECQRKGTTEHYRIHEGTAYSLGELAEPLSA</sequence>
<dbReference type="OrthoDB" id="6183836at2"/>
<dbReference type="AlphaFoldDB" id="A0A558HEJ4"/>
<protein>
    <submittedName>
        <fullName evidence="2">Uncharacterized protein</fullName>
    </submittedName>
</protein>